<reference evidence="3 4" key="1">
    <citation type="submission" date="2019-03" db="EMBL/GenBank/DDBJ databases">
        <authorList>
            <person name="Kim M.K.M."/>
        </authorList>
    </citation>
    <scope>NUCLEOTIDE SEQUENCE [LARGE SCALE GENOMIC DNA]</scope>
    <source>
        <strain evidence="3 4">18JY21-1</strain>
    </source>
</reference>
<evidence type="ECO:0000259" key="2">
    <source>
        <dbReference type="PROSITE" id="PS50943"/>
    </source>
</evidence>
<dbReference type="SUPFAM" id="SSF47413">
    <property type="entry name" value="lambda repressor-like DNA-binding domains"/>
    <property type="match status" value="1"/>
</dbReference>
<dbReference type="OrthoDB" id="1863321at2"/>
<dbReference type="AlphaFoldDB" id="A0A4R4E9A5"/>
<name>A0A4R4E9A5_9BACL</name>
<gene>
    <name evidence="3" type="ORF">E0485_15015</name>
</gene>
<dbReference type="InterPro" id="IPR010982">
    <property type="entry name" value="Lambda_DNA-bd_dom_sf"/>
</dbReference>
<evidence type="ECO:0000256" key="1">
    <source>
        <dbReference type="ARBA" id="ARBA00023125"/>
    </source>
</evidence>
<dbReference type="RefSeq" id="WP_132418875.1">
    <property type="nucleotide sequence ID" value="NZ_SKFG01000014.1"/>
</dbReference>
<proteinExistence type="predicted"/>
<dbReference type="SMART" id="SM00530">
    <property type="entry name" value="HTH_XRE"/>
    <property type="match status" value="1"/>
</dbReference>
<evidence type="ECO:0000313" key="3">
    <source>
        <dbReference type="EMBL" id="TCZ76149.1"/>
    </source>
</evidence>
<sequence length="112" mass="12914">MSVLGKRLKQARDAKKMTQIDAAKKLGISNGTLSGYERNYRDPDTLTLEKMAALYEVKVDWLLGRDSNSNSIDTLYSDISDIDKEIMRVFRELAPEDQEYVVDLMKRIQRKP</sequence>
<keyword evidence="4" id="KW-1185">Reference proteome</keyword>
<dbReference type="Gene3D" id="1.10.260.40">
    <property type="entry name" value="lambda repressor-like DNA-binding domains"/>
    <property type="match status" value="1"/>
</dbReference>
<dbReference type="PANTHER" id="PTHR46558:SF13">
    <property type="entry name" value="HTH-TYPE TRANSCRIPTIONAL REGULATOR IMMR"/>
    <property type="match status" value="1"/>
</dbReference>
<dbReference type="PANTHER" id="PTHR46558">
    <property type="entry name" value="TRACRIPTIONAL REGULATORY PROTEIN-RELATED-RELATED"/>
    <property type="match status" value="1"/>
</dbReference>
<dbReference type="GO" id="GO:0003677">
    <property type="term" value="F:DNA binding"/>
    <property type="evidence" value="ECO:0007669"/>
    <property type="project" value="UniProtKB-KW"/>
</dbReference>
<dbReference type="Pfam" id="PF01381">
    <property type="entry name" value="HTH_3"/>
    <property type="match status" value="1"/>
</dbReference>
<keyword evidence="1" id="KW-0238">DNA-binding</keyword>
<organism evidence="3 4">
    <name type="scientific">Paenibacillus albiflavus</name>
    <dbReference type="NCBI Taxonomy" id="2545760"/>
    <lineage>
        <taxon>Bacteria</taxon>
        <taxon>Bacillati</taxon>
        <taxon>Bacillota</taxon>
        <taxon>Bacilli</taxon>
        <taxon>Bacillales</taxon>
        <taxon>Paenibacillaceae</taxon>
        <taxon>Paenibacillus</taxon>
    </lineage>
</organism>
<dbReference type="Proteomes" id="UP000295418">
    <property type="component" value="Unassembled WGS sequence"/>
</dbReference>
<dbReference type="InterPro" id="IPR001387">
    <property type="entry name" value="Cro/C1-type_HTH"/>
</dbReference>
<dbReference type="PROSITE" id="PS50943">
    <property type="entry name" value="HTH_CROC1"/>
    <property type="match status" value="1"/>
</dbReference>
<evidence type="ECO:0000313" key="4">
    <source>
        <dbReference type="Proteomes" id="UP000295418"/>
    </source>
</evidence>
<accession>A0A4R4E9A5</accession>
<dbReference type="EMBL" id="SKFG01000014">
    <property type="protein sequence ID" value="TCZ76149.1"/>
    <property type="molecule type" value="Genomic_DNA"/>
</dbReference>
<feature type="domain" description="HTH cro/C1-type" evidence="2">
    <location>
        <begin position="8"/>
        <end position="62"/>
    </location>
</feature>
<comment type="caution">
    <text evidence="3">The sequence shown here is derived from an EMBL/GenBank/DDBJ whole genome shotgun (WGS) entry which is preliminary data.</text>
</comment>
<dbReference type="CDD" id="cd00093">
    <property type="entry name" value="HTH_XRE"/>
    <property type="match status" value="1"/>
</dbReference>
<protein>
    <submittedName>
        <fullName evidence="3">XRE family transcriptional regulator</fullName>
    </submittedName>
</protein>